<evidence type="ECO:0000256" key="6">
    <source>
        <dbReference type="RuleBase" id="RU003797"/>
    </source>
</evidence>
<dbReference type="GO" id="GO:0008237">
    <property type="term" value="F:metallopeptidase activity"/>
    <property type="evidence" value="ECO:0007669"/>
    <property type="project" value="UniProtKB-KW"/>
</dbReference>
<keyword evidence="4" id="KW-0862">Zinc</keyword>
<evidence type="ECO:0000256" key="1">
    <source>
        <dbReference type="ARBA" id="ARBA00022670"/>
    </source>
</evidence>
<dbReference type="PROSITE" id="PS01302">
    <property type="entry name" value="UPF0758"/>
    <property type="match status" value="1"/>
</dbReference>
<dbReference type="CDD" id="cd08071">
    <property type="entry name" value="MPN_DUF2466"/>
    <property type="match status" value="1"/>
</dbReference>
<dbReference type="SUPFAM" id="SSF47781">
    <property type="entry name" value="RuvA domain 2-like"/>
    <property type="match status" value="1"/>
</dbReference>
<dbReference type="InterPro" id="IPR010994">
    <property type="entry name" value="RuvA_2-like"/>
</dbReference>
<comment type="caution">
    <text evidence="9">The sequence shown here is derived from an EMBL/GenBank/DDBJ whole genome shotgun (WGS) entry which is preliminary data.</text>
</comment>
<keyword evidence="5" id="KW-0482">Metalloprotease</keyword>
<dbReference type="AlphaFoldDB" id="A0A2V4TCE5"/>
<evidence type="ECO:0000256" key="7">
    <source>
        <dbReference type="SAM" id="MobiDB-lite"/>
    </source>
</evidence>
<feature type="region of interest" description="Disordered" evidence="7">
    <location>
        <begin position="282"/>
        <end position="310"/>
    </location>
</feature>
<dbReference type="Pfam" id="PF20582">
    <property type="entry name" value="UPF0758_N"/>
    <property type="match status" value="1"/>
</dbReference>
<dbReference type="InterPro" id="IPR046778">
    <property type="entry name" value="UPF0758_N"/>
</dbReference>
<dbReference type="EMBL" id="QJSQ01000008">
    <property type="protein sequence ID" value="PYE23165.1"/>
    <property type="molecule type" value="Genomic_DNA"/>
</dbReference>
<comment type="similarity">
    <text evidence="6">Belongs to the UPF0758 family.</text>
</comment>
<dbReference type="Proteomes" id="UP000247772">
    <property type="component" value="Unassembled WGS sequence"/>
</dbReference>
<accession>A0A2V4TCE5</accession>
<keyword evidence="1" id="KW-0645">Protease</keyword>
<dbReference type="Gene3D" id="1.10.150.20">
    <property type="entry name" value="5' to 3' exonuclease, C-terminal subdomain"/>
    <property type="match status" value="1"/>
</dbReference>
<dbReference type="NCBIfam" id="TIGR00608">
    <property type="entry name" value="radc"/>
    <property type="match status" value="1"/>
</dbReference>
<keyword evidence="3" id="KW-0378">Hydrolase</keyword>
<dbReference type="Pfam" id="PF04002">
    <property type="entry name" value="RadC"/>
    <property type="match status" value="1"/>
</dbReference>
<gene>
    <name evidence="9" type="ORF">C7410_10862</name>
</gene>
<dbReference type="InterPro" id="IPR037518">
    <property type="entry name" value="MPN"/>
</dbReference>
<dbReference type="PANTHER" id="PTHR30471:SF3">
    <property type="entry name" value="UPF0758 PROTEIN YEES-RELATED"/>
    <property type="match status" value="1"/>
</dbReference>
<sequence>MTELVCLPDTAPITVGGALAVRLPAPGCAERGPRGGTLPVPAAPSASPRDGAAPAAPRRDMDMPRERLRTVGAAALSDVELLAILLGFGLPGHDVFEVARTLLAQFGSLRAMLDAPHEEFEALRGIGPAKSSMLQAVTELARRALAQALDDKPLIDSPGAVEDYLRLLIGGRPHEVFVCLFLDVRHRLIRSEESSRGSLTRMAVYPREIVRRALTLNAASLIVAHNHPSGAVQPSASDRRLTRVLRETHWRSWRFNSSTTWSSAHGRRFRSRAMAGAEAVQAPGAAANPRQTSGKPAANQRQTTACANRV</sequence>
<reference evidence="9 10" key="1">
    <citation type="submission" date="2018-06" db="EMBL/GenBank/DDBJ databases">
        <title>Genomic Encyclopedia of Type Strains, Phase IV (KMG-V): Genome sequencing to study the core and pangenomes of soil and plant-associated prokaryotes.</title>
        <authorList>
            <person name="Whitman W."/>
        </authorList>
    </citation>
    <scope>NUCLEOTIDE SEQUENCE [LARGE SCALE GENOMIC DNA]</scope>
    <source>
        <strain evidence="9 10">SRCL-318</strain>
    </source>
</reference>
<protein>
    <submittedName>
        <fullName evidence="9">DNA repair protein RadC</fullName>
    </submittedName>
</protein>
<keyword evidence="2" id="KW-0479">Metal-binding</keyword>
<dbReference type="NCBIfam" id="NF000642">
    <property type="entry name" value="PRK00024.1"/>
    <property type="match status" value="1"/>
</dbReference>
<feature type="compositionally biased region" description="Polar residues" evidence="7">
    <location>
        <begin position="289"/>
        <end position="310"/>
    </location>
</feature>
<dbReference type="PROSITE" id="PS50249">
    <property type="entry name" value="MPN"/>
    <property type="match status" value="1"/>
</dbReference>
<evidence type="ECO:0000256" key="4">
    <source>
        <dbReference type="ARBA" id="ARBA00022833"/>
    </source>
</evidence>
<dbReference type="InterPro" id="IPR001405">
    <property type="entry name" value="UPF0758"/>
</dbReference>
<evidence type="ECO:0000313" key="10">
    <source>
        <dbReference type="Proteomes" id="UP000247772"/>
    </source>
</evidence>
<feature type="compositionally biased region" description="Low complexity" evidence="7">
    <location>
        <begin position="43"/>
        <end position="56"/>
    </location>
</feature>
<dbReference type="GO" id="GO:0046872">
    <property type="term" value="F:metal ion binding"/>
    <property type="evidence" value="ECO:0007669"/>
    <property type="project" value="UniProtKB-KW"/>
</dbReference>
<evidence type="ECO:0000256" key="5">
    <source>
        <dbReference type="ARBA" id="ARBA00023049"/>
    </source>
</evidence>
<name>A0A2V4TCE5_9BURK</name>
<feature type="region of interest" description="Disordered" evidence="7">
    <location>
        <begin position="28"/>
        <end position="60"/>
    </location>
</feature>
<feature type="domain" description="MPN" evidence="8">
    <location>
        <begin position="154"/>
        <end position="280"/>
    </location>
</feature>
<evidence type="ECO:0000259" key="8">
    <source>
        <dbReference type="PROSITE" id="PS50249"/>
    </source>
</evidence>
<evidence type="ECO:0000313" key="9">
    <source>
        <dbReference type="EMBL" id="PYE23165.1"/>
    </source>
</evidence>
<dbReference type="GO" id="GO:0006508">
    <property type="term" value="P:proteolysis"/>
    <property type="evidence" value="ECO:0007669"/>
    <property type="project" value="UniProtKB-KW"/>
</dbReference>
<evidence type="ECO:0000256" key="3">
    <source>
        <dbReference type="ARBA" id="ARBA00022801"/>
    </source>
</evidence>
<proteinExistence type="inferred from homology"/>
<dbReference type="InterPro" id="IPR025657">
    <property type="entry name" value="RadC_JAB"/>
</dbReference>
<dbReference type="PANTHER" id="PTHR30471">
    <property type="entry name" value="DNA REPAIR PROTEIN RADC"/>
    <property type="match status" value="1"/>
</dbReference>
<dbReference type="Gene3D" id="3.40.140.10">
    <property type="entry name" value="Cytidine Deaminase, domain 2"/>
    <property type="match status" value="1"/>
</dbReference>
<evidence type="ECO:0000256" key="2">
    <source>
        <dbReference type="ARBA" id="ARBA00022723"/>
    </source>
</evidence>
<dbReference type="InterPro" id="IPR020891">
    <property type="entry name" value="UPF0758_CS"/>
</dbReference>
<organism evidence="9 10">
    <name type="scientific">Paraburkholderia silvatlantica</name>
    <dbReference type="NCBI Taxonomy" id="321895"/>
    <lineage>
        <taxon>Bacteria</taxon>
        <taxon>Pseudomonadati</taxon>
        <taxon>Pseudomonadota</taxon>
        <taxon>Betaproteobacteria</taxon>
        <taxon>Burkholderiales</taxon>
        <taxon>Burkholderiaceae</taxon>
        <taxon>Paraburkholderia</taxon>
    </lineage>
</organism>